<proteinExistence type="predicted"/>
<sequence>MPEEEFLRLVLADPTVAAVLERTPALGVGDWWVTAGLLFQTAWNALTGRPPGTGIRDADLFYLDADPSWAAEDARPSCRVPTRACERWGGRRVLTQARVHLWYGGHFGTAAPPPFRDCAQAIDAFAAVCCAVGVTVEDGRPRLYAPYGVDDLLGLVVRPNPRSPAPRAVYEAKAARWRSVWPELTVLPWA</sequence>
<dbReference type="InterPro" id="IPR009267">
    <property type="entry name" value="NTP_transf_6"/>
</dbReference>
<dbReference type="PANTHER" id="PTHR39166:SF1">
    <property type="entry name" value="BLL1166 PROTEIN"/>
    <property type="match status" value="1"/>
</dbReference>
<dbReference type="RefSeq" id="WP_142458341.1">
    <property type="nucleotide sequence ID" value="NZ_FXTJ01000003.1"/>
</dbReference>
<dbReference type="Proteomes" id="UP000317484">
    <property type="component" value="Unassembled WGS sequence"/>
</dbReference>
<dbReference type="PANTHER" id="PTHR39166">
    <property type="entry name" value="BLL1166 PROTEIN"/>
    <property type="match status" value="1"/>
</dbReference>
<protein>
    <recommendedName>
        <fullName evidence="3">Nucleotidyltransferase family protein</fullName>
    </recommendedName>
</protein>
<accession>A0A521DH45</accession>
<evidence type="ECO:0008006" key="3">
    <source>
        <dbReference type="Google" id="ProtNLM"/>
    </source>
</evidence>
<dbReference type="AlphaFoldDB" id="A0A521DH45"/>
<evidence type="ECO:0000313" key="2">
    <source>
        <dbReference type="Proteomes" id="UP000317484"/>
    </source>
</evidence>
<gene>
    <name evidence="1" type="ORF">SAMN06273567_103207</name>
</gene>
<organism evidence="1 2">
    <name type="scientific">Geodermatophilus aquaeductus</name>
    <dbReference type="NCBI Taxonomy" id="1564161"/>
    <lineage>
        <taxon>Bacteria</taxon>
        <taxon>Bacillati</taxon>
        <taxon>Actinomycetota</taxon>
        <taxon>Actinomycetes</taxon>
        <taxon>Geodermatophilales</taxon>
        <taxon>Geodermatophilaceae</taxon>
        <taxon>Geodermatophilus</taxon>
    </lineage>
</organism>
<dbReference type="Pfam" id="PF06042">
    <property type="entry name" value="NTP_transf_6"/>
    <property type="match status" value="1"/>
</dbReference>
<evidence type="ECO:0000313" key="1">
    <source>
        <dbReference type="EMBL" id="SMO71037.1"/>
    </source>
</evidence>
<name>A0A521DH45_9ACTN</name>
<dbReference type="EMBL" id="FXTJ01000003">
    <property type="protein sequence ID" value="SMO71037.1"/>
    <property type="molecule type" value="Genomic_DNA"/>
</dbReference>
<keyword evidence="2" id="KW-1185">Reference proteome</keyword>
<reference evidence="1 2" key="1">
    <citation type="submission" date="2017-05" db="EMBL/GenBank/DDBJ databases">
        <authorList>
            <person name="Varghese N."/>
            <person name="Submissions S."/>
        </authorList>
    </citation>
    <scope>NUCLEOTIDE SEQUENCE [LARGE SCALE GENOMIC DNA]</scope>
    <source>
        <strain evidence="1 2">DSM 46834</strain>
    </source>
</reference>